<evidence type="ECO:0000313" key="3">
    <source>
        <dbReference type="Proteomes" id="UP001165367"/>
    </source>
</evidence>
<keyword evidence="1" id="KW-0812">Transmembrane</keyword>
<name>A0ABS9KVA6_9BACT</name>
<keyword evidence="3" id="KW-1185">Reference proteome</keyword>
<protein>
    <recommendedName>
        <fullName evidence="4">2TM domain-containing protein</fullName>
    </recommendedName>
</protein>
<dbReference type="Proteomes" id="UP001165367">
    <property type="component" value="Unassembled WGS sequence"/>
</dbReference>
<gene>
    <name evidence="2" type="ORF">LZZ85_18415</name>
</gene>
<comment type="caution">
    <text evidence="2">The sequence shown here is derived from an EMBL/GenBank/DDBJ whole genome shotgun (WGS) entry which is preliminary data.</text>
</comment>
<keyword evidence="1" id="KW-1133">Transmembrane helix</keyword>
<evidence type="ECO:0008006" key="4">
    <source>
        <dbReference type="Google" id="ProtNLM"/>
    </source>
</evidence>
<dbReference type="RefSeq" id="WP_237874814.1">
    <property type="nucleotide sequence ID" value="NZ_JAKLTR010000012.1"/>
</dbReference>
<dbReference type="EMBL" id="JAKLTR010000012">
    <property type="protein sequence ID" value="MCG2616279.1"/>
    <property type="molecule type" value="Genomic_DNA"/>
</dbReference>
<evidence type="ECO:0000256" key="1">
    <source>
        <dbReference type="SAM" id="Phobius"/>
    </source>
</evidence>
<feature type="transmembrane region" description="Helical" evidence="1">
    <location>
        <begin position="46"/>
        <end position="67"/>
    </location>
</feature>
<feature type="transmembrane region" description="Helical" evidence="1">
    <location>
        <begin position="12"/>
        <end position="34"/>
    </location>
</feature>
<organism evidence="2 3">
    <name type="scientific">Terrimonas ginsenosidimutans</name>
    <dbReference type="NCBI Taxonomy" id="2908004"/>
    <lineage>
        <taxon>Bacteria</taxon>
        <taxon>Pseudomonadati</taxon>
        <taxon>Bacteroidota</taxon>
        <taxon>Chitinophagia</taxon>
        <taxon>Chitinophagales</taxon>
        <taxon>Chitinophagaceae</taxon>
        <taxon>Terrimonas</taxon>
    </lineage>
</organism>
<reference evidence="2" key="1">
    <citation type="submission" date="2022-01" db="EMBL/GenBank/DDBJ databases">
        <authorList>
            <person name="Jo J.-H."/>
            <person name="Im W.-T."/>
        </authorList>
    </citation>
    <scope>NUCLEOTIDE SEQUENCE</scope>
    <source>
        <strain evidence="2">NA20</strain>
    </source>
</reference>
<evidence type="ECO:0000313" key="2">
    <source>
        <dbReference type="EMBL" id="MCG2616279.1"/>
    </source>
</evidence>
<accession>A0ABS9KVA6</accession>
<keyword evidence="1" id="KW-0472">Membrane</keyword>
<sequence>MRRNYSYHKIATLYKRFQFHASAFVLTIAGLWIAWKISRQPFVPEWMFTILIIWIVALIIEMLRFAYVFKRRKRSK</sequence>
<proteinExistence type="predicted"/>